<keyword evidence="2" id="KW-1185">Reference proteome</keyword>
<sequence length="1008" mass="110356">MVESQLSSTLRDGACLLGESTADATNDLKSVLLRRLIQYAERVQWDNPHNESSSLEDIQSATAAQSLVVIERIQSILLAELENPDDANQVPVIGTRDLGQIRTLLSIAFNWGLHPLIASFTTGWPQGKLSGSSPTPDPALVRCYGSLKNFGTRVMGLLYPTGIEGPISRTLITSILLGSHLPHVLGSWLVLGWLPKSAECASMSTAHNLRQLTMRLLAFLSPAQTINMLGTVLSSPPSLPIYARKSGSGLMSRQLLRPEGVQGLCAAVFGEGEAQNEDPAPEKYEHVARVLTTLPLNIQPEEYYTIISPHVLELLSETAPPSFRRAAAFTISKVLGTDSSGTVGNKVFTSILHSPILNITSIHGTGVNETKSSVDARPSSAISRLLILLSNLDPAPHVISRLLSPIVPALYSLLAFLESVKTANPILKEGLTNMLVTWGKVMNPEEGQQVLWRVLSGERGEWQLNPEYGIVRVEKTDTLPQLDFLTPGDSEDVDVDSNILNLYPDPVHFVRFLKGVDRADISSELFVDLLERYREKRGDSPQDSVRTLLYLQIIVQMQNQLSKGNTTSNILSKPSHILQFIKHVLESTATRPVEPAPKSASPSIALRAPRIEELPDQDLSDGDSDDDAPGSQVLNPDDEMVETTINLLLSVLEANDDLSARTEPVLNDIFSFLDTISRTGPAEIQSLAREARIVMTARLASTSAPRRTRKEDSSEETYQRALKLLQDPILPVRAHGLMLLKGLVTPNTDKNSHPVDRALIPAILSIFLQSIQDDESYIFLNAVQGLAAMVDGFGQEVLVSLVKEYAQDTEGLGATSFTQHDVDVKLRIGEALGSTIRRCGSALSIYVDLIVPTLFQISRSSGLPTTIRTSSLSLLADCENASSLALLPYIQDLVNAMVDLLQVESVASKQTHSKTEKPTMDTEPTFAESKFPPLRRAAIRFLSLVVKDTTQALYDDFCDPSILPQPMVERAKTTLGYLTYADDDQMIRVMAREALEMFEHLQTAQLGL</sequence>
<protein>
    <submittedName>
        <fullName evidence="1">Uncharacterized protein</fullName>
    </submittedName>
</protein>
<accession>A0ACD3BC81</accession>
<evidence type="ECO:0000313" key="2">
    <source>
        <dbReference type="Proteomes" id="UP000308600"/>
    </source>
</evidence>
<gene>
    <name evidence="1" type="ORF">BDN72DRAFT_891803</name>
</gene>
<organism evidence="1 2">
    <name type="scientific">Pluteus cervinus</name>
    <dbReference type="NCBI Taxonomy" id="181527"/>
    <lineage>
        <taxon>Eukaryota</taxon>
        <taxon>Fungi</taxon>
        <taxon>Dikarya</taxon>
        <taxon>Basidiomycota</taxon>
        <taxon>Agaricomycotina</taxon>
        <taxon>Agaricomycetes</taxon>
        <taxon>Agaricomycetidae</taxon>
        <taxon>Agaricales</taxon>
        <taxon>Pluteineae</taxon>
        <taxon>Pluteaceae</taxon>
        <taxon>Pluteus</taxon>
    </lineage>
</organism>
<dbReference type="Proteomes" id="UP000308600">
    <property type="component" value="Unassembled WGS sequence"/>
</dbReference>
<dbReference type="EMBL" id="ML208261">
    <property type="protein sequence ID" value="TFK75938.1"/>
    <property type="molecule type" value="Genomic_DNA"/>
</dbReference>
<proteinExistence type="predicted"/>
<reference evidence="1 2" key="1">
    <citation type="journal article" date="2019" name="Nat. Ecol. Evol.">
        <title>Megaphylogeny resolves global patterns of mushroom evolution.</title>
        <authorList>
            <person name="Varga T."/>
            <person name="Krizsan K."/>
            <person name="Foldi C."/>
            <person name="Dima B."/>
            <person name="Sanchez-Garcia M."/>
            <person name="Sanchez-Ramirez S."/>
            <person name="Szollosi G.J."/>
            <person name="Szarkandi J.G."/>
            <person name="Papp V."/>
            <person name="Albert L."/>
            <person name="Andreopoulos W."/>
            <person name="Angelini C."/>
            <person name="Antonin V."/>
            <person name="Barry K.W."/>
            <person name="Bougher N.L."/>
            <person name="Buchanan P."/>
            <person name="Buyck B."/>
            <person name="Bense V."/>
            <person name="Catcheside P."/>
            <person name="Chovatia M."/>
            <person name="Cooper J."/>
            <person name="Damon W."/>
            <person name="Desjardin D."/>
            <person name="Finy P."/>
            <person name="Geml J."/>
            <person name="Haridas S."/>
            <person name="Hughes K."/>
            <person name="Justo A."/>
            <person name="Karasinski D."/>
            <person name="Kautmanova I."/>
            <person name="Kiss B."/>
            <person name="Kocsube S."/>
            <person name="Kotiranta H."/>
            <person name="LaButti K.M."/>
            <person name="Lechner B.E."/>
            <person name="Liimatainen K."/>
            <person name="Lipzen A."/>
            <person name="Lukacs Z."/>
            <person name="Mihaltcheva S."/>
            <person name="Morgado L.N."/>
            <person name="Niskanen T."/>
            <person name="Noordeloos M.E."/>
            <person name="Ohm R.A."/>
            <person name="Ortiz-Santana B."/>
            <person name="Ovrebo C."/>
            <person name="Racz N."/>
            <person name="Riley R."/>
            <person name="Savchenko A."/>
            <person name="Shiryaev A."/>
            <person name="Soop K."/>
            <person name="Spirin V."/>
            <person name="Szebenyi C."/>
            <person name="Tomsovsky M."/>
            <person name="Tulloss R.E."/>
            <person name="Uehling J."/>
            <person name="Grigoriev I.V."/>
            <person name="Vagvolgyi C."/>
            <person name="Papp T."/>
            <person name="Martin F.M."/>
            <person name="Miettinen O."/>
            <person name="Hibbett D.S."/>
            <person name="Nagy L.G."/>
        </authorList>
    </citation>
    <scope>NUCLEOTIDE SEQUENCE [LARGE SCALE GENOMIC DNA]</scope>
    <source>
        <strain evidence="1 2">NL-1719</strain>
    </source>
</reference>
<name>A0ACD3BC81_9AGAR</name>
<evidence type="ECO:0000313" key="1">
    <source>
        <dbReference type="EMBL" id="TFK75938.1"/>
    </source>
</evidence>